<feature type="domain" description="FKB95-like N-terminal Kelch" evidence="2">
    <location>
        <begin position="105"/>
        <end position="365"/>
    </location>
</feature>
<dbReference type="InterPro" id="IPR036047">
    <property type="entry name" value="F-box-like_dom_sf"/>
</dbReference>
<comment type="caution">
    <text evidence="3">The sequence shown here is derived from an EMBL/GenBank/DDBJ whole genome shotgun (WGS) entry which is preliminary data.</text>
</comment>
<dbReference type="Gene3D" id="2.120.10.80">
    <property type="entry name" value="Kelch-type beta propeller"/>
    <property type="match status" value="1"/>
</dbReference>
<evidence type="ECO:0000259" key="2">
    <source>
        <dbReference type="Pfam" id="PF25210"/>
    </source>
</evidence>
<organism evidence="3 4">
    <name type="scientific">Eruca vesicaria subsp. sativa</name>
    <name type="common">Garden rocket</name>
    <name type="synonym">Eruca sativa</name>
    <dbReference type="NCBI Taxonomy" id="29727"/>
    <lineage>
        <taxon>Eukaryota</taxon>
        <taxon>Viridiplantae</taxon>
        <taxon>Streptophyta</taxon>
        <taxon>Embryophyta</taxon>
        <taxon>Tracheophyta</taxon>
        <taxon>Spermatophyta</taxon>
        <taxon>Magnoliopsida</taxon>
        <taxon>eudicotyledons</taxon>
        <taxon>Gunneridae</taxon>
        <taxon>Pentapetalae</taxon>
        <taxon>rosids</taxon>
        <taxon>malvids</taxon>
        <taxon>Brassicales</taxon>
        <taxon>Brassicaceae</taxon>
        <taxon>Brassiceae</taxon>
        <taxon>Eruca</taxon>
    </lineage>
</organism>
<name>A0ABC8LE90_ERUVS</name>
<dbReference type="PANTHER" id="PTHR24414">
    <property type="entry name" value="F-BOX/KELCH-REPEAT PROTEIN SKIP4"/>
    <property type="match status" value="1"/>
</dbReference>
<dbReference type="Proteomes" id="UP001642260">
    <property type="component" value="Unassembled WGS sequence"/>
</dbReference>
<dbReference type="InterPro" id="IPR057499">
    <property type="entry name" value="Kelch_FKB95"/>
</dbReference>
<dbReference type="SUPFAM" id="SSF117281">
    <property type="entry name" value="Kelch motif"/>
    <property type="match status" value="1"/>
</dbReference>
<dbReference type="Pfam" id="PF00646">
    <property type="entry name" value="F-box"/>
    <property type="match status" value="1"/>
</dbReference>
<evidence type="ECO:0008006" key="5">
    <source>
        <dbReference type="Google" id="ProtNLM"/>
    </source>
</evidence>
<evidence type="ECO:0000313" key="4">
    <source>
        <dbReference type="Proteomes" id="UP001642260"/>
    </source>
</evidence>
<dbReference type="InterPro" id="IPR001810">
    <property type="entry name" value="F-box_dom"/>
</dbReference>
<reference evidence="3 4" key="1">
    <citation type="submission" date="2022-03" db="EMBL/GenBank/DDBJ databases">
        <authorList>
            <person name="Macdonald S."/>
            <person name="Ahmed S."/>
            <person name="Newling K."/>
        </authorList>
    </citation>
    <scope>NUCLEOTIDE SEQUENCE [LARGE SCALE GENOMIC DNA]</scope>
</reference>
<evidence type="ECO:0000259" key="1">
    <source>
        <dbReference type="Pfam" id="PF00646"/>
    </source>
</evidence>
<dbReference type="InterPro" id="IPR050354">
    <property type="entry name" value="F-box/kelch-repeat_ARATH"/>
</dbReference>
<dbReference type="PANTHER" id="PTHR24414:SF147">
    <property type="entry name" value="(RAPE) HYPOTHETICAL PROTEIN"/>
    <property type="match status" value="1"/>
</dbReference>
<dbReference type="AlphaFoldDB" id="A0ABC8LE90"/>
<accession>A0ABC8LE90</accession>
<gene>
    <name evidence="3" type="ORF">ERUC_LOCUS34339</name>
</gene>
<dbReference type="Pfam" id="PF25210">
    <property type="entry name" value="Kelch_FKB95"/>
    <property type="match status" value="1"/>
</dbReference>
<sequence length="383" mass="43527">MKRGRGAIGGCSSSELESKNEEEEEECGLWSLPNDLLLDCLSQVSRLDMVALGMVSKRHRHVAKSRVIRATRNRMGKLEPYLYVFMHMNPEDPSPRWFVLHPLQRRLKPVHSTFYPAPLAGSCFVTTYWGIYCIGGVMNGKPTSEVTLFHAIDHTVHRIVPMKMARSGASACVIDNKIYVFGGCWDDVANSSNWVEVLDLEFGRSWEFLCVSTPKIPLNIQQNFVIDKLFCGVDEDGQIFYFAPQFTPPTFITKGIVEPNPENRNDWLLFEVLLSRGICGRLLWRWPGGNIWRQVKGLEELLQQQHIIKVCGSSMETIAIFWEAGLPQQEGLLELWYADISLKKYQVEEGLWEIWGSIQSSAPVLSYSSRSSPKLLYADDVSC</sequence>
<evidence type="ECO:0000313" key="3">
    <source>
        <dbReference type="EMBL" id="CAH8381856.1"/>
    </source>
</evidence>
<feature type="domain" description="F-box" evidence="1">
    <location>
        <begin position="31"/>
        <end position="66"/>
    </location>
</feature>
<proteinExistence type="predicted"/>
<dbReference type="InterPro" id="IPR015915">
    <property type="entry name" value="Kelch-typ_b-propeller"/>
</dbReference>
<protein>
    <recommendedName>
        <fullName evidence="5">F-box domain-containing protein</fullName>
    </recommendedName>
</protein>
<keyword evidence="4" id="KW-1185">Reference proteome</keyword>
<dbReference type="SUPFAM" id="SSF81383">
    <property type="entry name" value="F-box domain"/>
    <property type="match status" value="1"/>
</dbReference>
<dbReference type="EMBL" id="CAKOAT010527376">
    <property type="protein sequence ID" value="CAH8381856.1"/>
    <property type="molecule type" value="Genomic_DNA"/>
</dbReference>